<reference evidence="1 2" key="1">
    <citation type="submission" date="2021-06" db="EMBL/GenBank/DDBJ databases">
        <authorList>
            <person name="Palmer J.M."/>
        </authorList>
    </citation>
    <scope>NUCLEOTIDE SEQUENCE [LARGE SCALE GENOMIC DNA]</scope>
    <source>
        <strain evidence="1 2">XC_2019</strain>
        <tissue evidence="1">Muscle</tissue>
    </source>
</reference>
<protein>
    <submittedName>
        <fullName evidence="1">Uncharacterized protein</fullName>
    </submittedName>
</protein>
<gene>
    <name evidence="1" type="ORF">XENOCAPTIV_028706</name>
</gene>
<feature type="non-terminal residue" evidence="1">
    <location>
        <position position="1"/>
    </location>
</feature>
<comment type="caution">
    <text evidence="1">The sequence shown here is derived from an EMBL/GenBank/DDBJ whole genome shotgun (WGS) entry which is preliminary data.</text>
</comment>
<evidence type="ECO:0000313" key="1">
    <source>
        <dbReference type="EMBL" id="MEQ2197389.1"/>
    </source>
</evidence>
<accession>A0ABV0QNG7</accession>
<dbReference type="EMBL" id="JAHRIN010017600">
    <property type="protein sequence ID" value="MEQ2197389.1"/>
    <property type="molecule type" value="Genomic_DNA"/>
</dbReference>
<evidence type="ECO:0000313" key="2">
    <source>
        <dbReference type="Proteomes" id="UP001434883"/>
    </source>
</evidence>
<keyword evidence="2" id="KW-1185">Reference proteome</keyword>
<sequence length="63" mass="6688">GPDLRAFALPSITSLRPDFRPTPGQPTAAQLPRATTDCLPLKRASGKGALIVAVWPVMSLFSK</sequence>
<organism evidence="1 2">
    <name type="scientific">Xenoophorus captivus</name>
    <dbReference type="NCBI Taxonomy" id="1517983"/>
    <lineage>
        <taxon>Eukaryota</taxon>
        <taxon>Metazoa</taxon>
        <taxon>Chordata</taxon>
        <taxon>Craniata</taxon>
        <taxon>Vertebrata</taxon>
        <taxon>Euteleostomi</taxon>
        <taxon>Actinopterygii</taxon>
        <taxon>Neopterygii</taxon>
        <taxon>Teleostei</taxon>
        <taxon>Neoteleostei</taxon>
        <taxon>Acanthomorphata</taxon>
        <taxon>Ovalentaria</taxon>
        <taxon>Atherinomorphae</taxon>
        <taxon>Cyprinodontiformes</taxon>
        <taxon>Goodeidae</taxon>
        <taxon>Xenoophorus</taxon>
    </lineage>
</organism>
<dbReference type="Proteomes" id="UP001434883">
    <property type="component" value="Unassembled WGS sequence"/>
</dbReference>
<name>A0ABV0QNG7_9TELE</name>
<proteinExistence type="predicted"/>